<dbReference type="InterPro" id="IPR051531">
    <property type="entry name" value="N-acetyltransferase"/>
</dbReference>
<sequence length="181" mass="20697">MMSDKDSPVYIRFFEPADAEALLALHVRNRDFFQAYMSIRDESFFTLEAQSDCIRQWSDERNQDHRYAFGIFLAETDELIGQISLFNVIRGPAQKATMGYCLDQRHNGKGYASEAVRLIVDFAFKEAGLHRIEAGAMPRNAGSLRVLEKAGFRPEGLARKNVKINGVWEDHQMFSLLDEDV</sequence>
<dbReference type="PROSITE" id="PS51186">
    <property type="entry name" value="GNAT"/>
    <property type="match status" value="1"/>
</dbReference>
<evidence type="ECO:0000256" key="3">
    <source>
        <dbReference type="ARBA" id="ARBA00038502"/>
    </source>
</evidence>
<protein>
    <submittedName>
        <fullName evidence="5">Alanine acetyltransferase</fullName>
    </submittedName>
</protein>
<dbReference type="InterPro" id="IPR016181">
    <property type="entry name" value="Acyl_CoA_acyltransferase"/>
</dbReference>
<organism evidence="5 6">
    <name type="scientific">Paenibacillus elgii</name>
    <dbReference type="NCBI Taxonomy" id="189691"/>
    <lineage>
        <taxon>Bacteria</taxon>
        <taxon>Bacillati</taxon>
        <taxon>Bacillota</taxon>
        <taxon>Bacilli</taxon>
        <taxon>Bacillales</taxon>
        <taxon>Paenibacillaceae</taxon>
        <taxon>Paenibacillus</taxon>
    </lineage>
</organism>
<name>A0A163YUL8_9BACL</name>
<evidence type="ECO:0000259" key="4">
    <source>
        <dbReference type="PROSITE" id="PS51186"/>
    </source>
</evidence>
<dbReference type="PANTHER" id="PTHR43792:SF8">
    <property type="entry name" value="[RIBOSOMAL PROTEIN US5]-ALANINE N-ACETYLTRANSFERASE"/>
    <property type="match status" value="1"/>
</dbReference>
<dbReference type="GO" id="GO:0005737">
    <property type="term" value="C:cytoplasm"/>
    <property type="evidence" value="ECO:0007669"/>
    <property type="project" value="TreeGrafter"/>
</dbReference>
<gene>
    <name evidence="5" type="ORF">AV654_12720</name>
</gene>
<evidence type="ECO:0000256" key="1">
    <source>
        <dbReference type="ARBA" id="ARBA00022679"/>
    </source>
</evidence>
<dbReference type="PANTHER" id="PTHR43792">
    <property type="entry name" value="GNAT FAMILY, PUTATIVE (AFU_ORTHOLOGUE AFUA_3G00765)-RELATED-RELATED"/>
    <property type="match status" value="1"/>
</dbReference>
<feature type="domain" description="N-acetyltransferase" evidence="4">
    <location>
        <begin position="9"/>
        <end position="174"/>
    </location>
</feature>
<keyword evidence="6" id="KW-1185">Reference proteome</keyword>
<dbReference type="AlphaFoldDB" id="A0A163YUL8"/>
<dbReference type="GO" id="GO:0008999">
    <property type="term" value="F:protein-N-terminal-alanine acetyltransferase activity"/>
    <property type="evidence" value="ECO:0007669"/>
    <property type="project" value="TreeGrafter"/>
</dbReference>
<dbReference type="STRING" id="1007103.GCA_000213315_06078"/>
<dbReference type="Gene3D" id="3.40.630.30">
    <property type="match status" value="1"/>
</dbReference>
<dbReference type="EMBL" id="LQRA01000048">
    <property type="protein sequence ID" value="KZE80363.1"/>
    <property type="molecule type" value="Genomic_DNA"/>
</dbReference>
<dbReference type="OrthoDB" id="9795206at2"/>
<dbReference type="eggNOG" id="COG1670">
    <property type="taxonomic scope" value="Bacteria"/>
</dbReference>
<evidence type="ECO:0000313" key="6">
    <source>
        <dbReference type="Proteomes" id="UP000076563"/>
    </source>
</evidence>
<reference evidence="6" key="1">
    <citation type="submission" date="2016-01" db="EMBL/GenBank/DDBJ databases">
        <title>Draft genome of Chromobacterium sp. F49.</title>
        <authorList>
            <person name="Hong K.W."/>
        </authorList>
    </citation>
    <scope>NUCLEOTIDE SEQUENCE [LARGE SCALE GENOMIC DNA]</scope>
    <source>
        <strain evidence="6">M63</strain>
    </source>
</reference>
<dbReference type="InterPro" id="IPR000182">
    <property type="entry name" value="GNAT_dom"/>
</dbReference>
<dbReference type="Proteomes" id="UP000076563">
    <property type="component" value="Unassembled WGS sequence"/>
</dbReference>
<comment type="caution">
    <text evidence="5">The sequence shown here is derived from an EMBL/GenBank/DDBJ whole genome shotgun (WGS) entry which is preliminary data.</text>
</comment>
<keyword evidence="2" id="KW-0012">Acyltransferase</keyword>
<dbReference type="Pfam" id="PF13302">
    <property type="entry name" value="Acetyltransf_3"/>
    <property type="match status" value="1"/>
</dbReference>
<evidence type="ECO:0000313" key="5">
    <source>
        <dbReference type="EMBL" id="KZE80363.1"/>
    </source>
</evidence>
<keyword evidence="1 5" id="KW-0808">Transferase</keyword>
<dbReference type="SUPFAM" id="SSF55729">
    <property type="entry name" value="Acyl-CoA N-acyltransferases (Nat)"/>
    <property type="match status" value="1"/>
</dbReference>
<comment type="similarity">
    <text evidence="3">Belongs to the acetyltransferase family. RimJ subfamily.</text>
</comment>
<evidence type="ECO:0000256" key="2">
    <source>
        <dbReference type="ARBA" id="ARBA00023315"/>
    </source>
</evidence>
<accession>A0A163YUL8</accession>
<proteinExistence type="inferred from homology"/>